<name>A0A4R5LQ40_9GAMM</name>
<evidence type="ECO:0000256" key="6">
    <source>
        <dbReference type="PROSITE-ProRule" id="PRU00169"/>
    </source>
</evidence>
<dbReference type="InterPro" id="IPR025944">
    <property type="entry name" value="Sigma_54_int_dom_CS"/>
</dbReference>
<dbReference type="FunFam" id="3.40.50.300:FF:000006">
    <property type="entry name" value="DNA-binding transcriptional regulator NtrC"/>
    <property type="match status" value="1"/>
</dbReference>
<protein>
    <submittedName>
        <fullName evidence="10">Sigma-54-dependent Fis family transcriptional regulator</fullName>
    </submittedName>
</protein>
<feature type="region of interest" description="Disordered" evidence="7">
    <location>
        <begin position="400"/>
        <end position="419"/>
    </location>
</feature>
<keyword evidence="5" id="KW-0804">Transcription</keyword>
<dbReference type="CDD" id="cd00009">
    <property type="entry name" value="AAA"/>
    <property type="match status" value="1"/>
</dbReference>
<dbReference type="Gene3D" id="1.10.8.60">
    <property type="match status" value="1"/>
</dbReference>
<reference evidence="10 11" key="1">
    <citation type="submission" date="2019-03" db="EMBL/GenBank/DDBJ databases">
        <title>Seongchinamella monodicae gen. nov., sp. nov., a novel member of the Gammaproteobacteria isolated from a tidal mudflat of beach.</title>
        <authorList>
            <person name="Yang H.G."/>
            <person name="Kang J.W."/>
            <person name="Lee S.D."/>
        </authorList>
    </citation>
    <scope>NUCLEOTIDE SEQUENCE [LARGE SCALE GENOMIC DNA]</scope>
    <source>
        <strain evidence="10 11">GH4-78</strain>
    </source>
</reference>
<dbReference type="SUPFAM" id="SSF52172">
    <property type="entry name" value="CheY-like"/>
    <property type="match status" value="1"/>
</dbReference>
<feature type="compositionally biased region" description="Gly residues" evidence="7">
    <location>
        <begin position="130"/>
        <end position="141"/>
    </location>
</feature>
<dbReference type="Pfam" id="PF00072">
    <property type="entry name" value="Response_reg"/>
    <property type="match status" value="1"/>
</dbReference>
<sequence>MQKILVVEDESVIRNALRRLLERSGYEVSEAGSVQQAEADFRFADFDLIISDLRLPGAPGTDLIKKAGDVPVLIMTSYASLRSAVDSMRMGAVDYIAKPFDHGDMVSAVERIIADHPTARAQKRNSAGNDGQGSPGHGSGIIGNCPAMQTLYTQISRMAPTESTVLVLGETGTGKELVARSIHRQSSRADKTLISVNCAAIPDTLIESELFGYEKGAFTGANASRMGLIEAADGGTLFLDEIGELPMEAQARLLRFIQEGEIRRIGSVHSRKVNVRLICATHRNLQQLSVEGQFRQDLYYRINVLRLSLPPLRERGKDILHLAESMLQAQTQKLGKPAMHLSPRAIQAITTYQWPGNVRELEHAIERAVILSETEEIDNDSLGIDLELVNINRIRGQDGLPAAGSSRSGASSSANEPQEDLSLEDYFQRFVLEHQDSMSETELAQKLGVSRKCLWERRQRFGIPRSKSGTAARRRKSQSRAN</sequence>
<evidence type="ECO:0000256" key="2">
    <source>
        <dbReference type="ARBA" id="ARBA00022840"/>
    </source>
</evidence>
<keyword evidence="1" id="KW-0547">Nucleotide-binding</keyword>
<organism evidence="10 11">
    <name type="scientific">Seongchinamella unica</name>
    <dbReference type="NCBI Taxonomy" id="2547392"/>
    <lineage>
        <taxon>Bacteria</taxon>
        <taxon>Pseudomonadati</taxon>
        <taxon>Pseudomonadota</taxon>
        <taxon>Gammaproteobacteria</taxon>
        <taxon>Cellvibrionales</taxon>
        <taxon>Halieaceae</taxon>
        <taxon>Seongchinamella</taxon>
    </lineage>
</organism>
<evidence type="ECO:0000256" key="4">
    <source>
        <dbReference type="ARBA" id="ARBA00023125"/>
    </source>
</evidence>
<dbReference type="SMART" id="SM00382">
    <property type="entry name" value="AAA"/>
    <property type="match status" value="1"/>
</dbReference>
<dbReference type="InterPro" id="IPR003593">
    <property type="entry name" value="AAA+_ATPase"/>
</dbReference>
<dbReference type="GO" id="GO:0000160">
    <property type="term" value="P:phosphorelay signal transduction system"/>
    <property type="evidence" value="ECO:0007669"/>
    <property type="project" value="InterPro"/>
</dbReference>
<dbReference type="SMART" id="SM00448">
    <property type="entry name" value="REC"/>
    <property type="match status" value="1"/>
</dbReference>
<feature type="modified residue" description="4-aspartylphosphate" evidence="6">
    <location>
        <position position="52"/>
    </location>
</feature>
<keyword evidence="6" id="KW-0597">Phosphoprotein</keyword>
<accession>A0A4R5LQ40</accession>
<dbReference type="InterPro" id="IPR027417">
    <property type="entry name" value="P-loop_NTPase"/>
</dbReference>
<keyword evidence="11" id="KW-1185">Reference proteome</keyword>
<dbReference type="GO" id="GO:0005524">
    <property type="term" value="F:ATP binding"/>
    <property type="evidence" value="ECO:0007669"/>
    <property type="project" value="UniProtKB-KW"/>
</dbReference>
<evidence type="ECO:0000256" key="5">
    <source>
        <dbReference type="ARBA" id="ARBA00023163"/>
    </source>
</evidence>
<dbReference type="GO" id="GO:0006355">
    <property type="term" value="P:regulation of DNA-templated transcription"/>
    <property type="evidence" value="ECO:0007669"/>
    <property type="project" value="InterPro"/>
</dbReference>
<dbReference type="PROSITE" id="PS00675">
    <property type="entry name" value="SIGMA54_INTERACT_1"/>
    <property type="match status" value="1"/>
</dbReference>
<dbReference type="InterPro" id="IPR011006">
    <property type="entry name" value="CheY-like_superfamily"/>
</dbReference>
<keyword evidence="3" id="KW-0805">Transcription regulation</keyword>
<feature type="domain" description="Response regulatory" evidence="9">
    <location>
        <begin position="3"/>
        <end position="113"/>
    </location>
</feature>
<dbReference type="InterPro" id="IPR001789">
    <property type="entry name" value="Sig_transdc_resp-reg_receiver"/>
</dbReference>
<dbReference type="AlphaFoldDB" id="A0A4R5LQ40"/>
<dbReference type="PROSITE" id="PS00688">
    <property type="entry name" value="SIGMA54_INTERACT_3"/>
    <property type="match status" value="1"/>
</dbReference>
<gene>
    <name evidence="10" type="ORF">E2F43_13720</name>
</gene>
<dbReference type="InterPro" id="IPR025662">
    <property type="entry name" value="Sigma_54_int_dom_ATP-bd_1"/>
</dbReference>
<dbReference type="RefSeq" id="WP_133213620.1">
    <property type="nucleotide sequence ID" value="NZ_SMSE01000003.1"/>
</dbReference>
<evidence type="ECO:0000256" key="1">
    <source>
        <dbReference type="ARBA" id="ARBA00022741"/>
    </source>
</evidence>
<feature type="compositionally biased region" description="Low complexity" evidence="7">
    <location>
        <begin position="402"/>
        <end position="414"/>
    </location>
</feature>
<proteinExistence type="predicted"/>
<keyword evidence="2" id="KW-0067">ATP-binding</keyword>
<dbReference type="CDD" id="cd00156">
    <property type="entry name" value="REC"/>
    <property type="match status" value="1"/>
</dbReference>
<comment type="caution">
    <text evidence="10">The sequence shown here is derived from an EMBL/GenBank/DDBJ whole genome shotgun (WGS) entry which is preliminary data.</text>
</comment>
<dbReference type="PANTHER" id="PTHR32071:SF117">
    <property type="entry name" value="PTS-DEPENDENT DIHYDROXYACETONE KINASE OPERON REGULATORY PROTEIN-RELATED"/>
    <property type="match status" value="1"/>
</dbReference>
<dbReference type="OrthoDB" id="9804019at2"/>
<dbReference type="Gene3D" id="3.40.50.2300">
    <property type="match status" value="1"/>
</dbReference>
<dbReference type="InterPro" id="IPR025943">
    <property type="entry name" value="Sigma_54_int_dom_ATP-bd_2"/>
</dbReference>
<evidence type="ECO:0000313" key="11">
    <source>
        <dbReference type="Proteomes" id="UP000295554"/>
    </source>
</evidence>
<evidence type="ECO:0000256" key="3">
    <source>
        <dbReference type="ARBA" id="ARBA00023015"/>
    </source>
</evidence>
<dbReference type="EMBL" id="SMSE01000003">
    <property type="protein sequence ID" value="TDG12640.1"/>
    <property type="molecule type" value="Genomic_DNA"/>
</dbReference>
<evidence type="ECO:0000259" key="9">
    <source>
        <dbReference type="PROSITE" id="PS50110"/>
    </source>
</evidence>
<dbReference type="Pfam" id="PF25601">
    <property type="entry name" value="AAA_lid_14"/>
    <property type="match status" value="1"/>
</dbReference>
<dbReference type="Proteomes" id="UP000295554">
    <property type="component" value="Unassembled WGS sequence"/>
</dbReference>
<dbReference type="PROSITE" id="PS50045">
    <property type="entry name" value="SIGMA54_INTERACT_4"/>
    <property type="match status" value="1"/>
</dbReference>
<dbReference type="SUPFAM" id="SSF52540">
    <property type="entry name" value="P-loop containing nucleoside triphosphate hydrolases"/>
    <property type="match status" value="1"/>
</dbReference>
<dbReference type="InterPro" id="IPR058031">
    <property type="entry name" value="AAA_lid_NorR"/>
</dbReference>
<feature type="domain" description="Sigma-54 factor interaction" evidence="8">
    <location>
        <begin position="141"/>
        <end position="370"/>
    </location>
</feature>
<dbReference type="PANTHER" id="PTHR32071">
    <property type="entry name" value="TRANSCRIPTIONAL REGULATORY PROTEIN"/>
    <property type="match status" value="1"/>
</dbReference>
<dbReference type="Gene3D" id="3.40.50.300">
    <property type="entry name" value="P-loop containing nucleotide triphosphate hydrolases"/>
    <property type="match status" value="1"/>
</dbReference>
<dbReference type="PROSITE" id="PS00676">
    <property type="entry name" value="SIGMA54_INTERACT_2"/>
    <property type="match status" value="1"/>
</dbReference>
<evidence type="ECO:0000256" key="7">
    <source>
        <dbReference type="SAM" id="MobiDB-lite"/>
    </source>
</evidence>
<dbReference type="GO" id="GO:0003677">
    <property type="term" value="F:DNA binding"/>
    <property type="evidence" value="ECO:0007669"/>
    <property type="project" value="UniProtKB-KW"/>
</dbReference>
<feature type="region of interest" description="Disordered" evidence="7">
    <location>
        <begin position="119"/>
        <end position="141"/>
    </location>
</feature>
<evidence type="ECO:0000313" key="10">
    <source>
        <dbReference type="EMBL" id="TDG12640.1"/>
    </source>
</evidence>
<keyword evidence="4" id="KW-0238">DNA-binding</keyword>
<dbReference type="PROSITE" id="PS50110">
    <property type="entry name" value="RESPONSE_REGULATORY"/>
    <property type="match status" value="1"/>
</dbReference>
<evidence type="ECO:0000259" key="8">
    <source>
        <dbReference type="PROSITE" id="PS50045"/>
    </source>
</evidence>
<dbReference type="InterPro" id="IPR002078">
    <property type="entry name" value="Sigma_54_int"/>
</dbReference>
<dbReference type="Pfam" id="PF00158">
    <property type="entry name" value="Sigma54_activat"/>
    <property type="match status" value="1"/>
</dbReference>